<evidence type="ECO:0000256" key="2">
    <source>
        <dbReference type="ARBA" id="ARBA00022448"/>
    </source>
</evidence>
<evidence type="ECO:0000256" key="3">
    <source>
        <dbReference type="ARBA" id="ARBA00022475"/>
    </source>
</evidence>
<evidence type="ECO:0000259" key="10">
    <source>
        <dbReference type="PROSITE" id="PS51105"/>
    </source>
</evidence>
<feature type="transmembrane region" description="Helical" evidence="9">
    <location>
        <begin position="393"/>
        <end position="411"/>
    </location>
</feature>
<dbReference type="Pfam" id="PF02378">
    <property type="entry name" value="PTS_EIIC"/>
    <property type="match status" value="1"/>
</dbReference>
<feature type="transmembrane region" description="Helical" evidence="9">
    <location>
        <begin position="336"/>
        <end position="361"/>
    </location>
</feature>
<dbReference type="GO" id="GO:1902815">
    <property type="term" value="P:N,N'-diacetylchitobiose import"/>
    <property type="evidence" value="ECO:0007669"/>
    <property type="project" value="TreeGrafter"/>
</dbReference>
<accession>A0A6N4TJ93</accession>
<dbReference type="AlphaFoldDB" id="A0A6N4TJ93"/>
<keyword evidence="6 9" id="KW-1133">Transmembrane helix</keyword>
<evidence type="ECO:0000256" key="9">
    <source>
        <dbReference type="SAM" id="Phobius"/>
    </source>
</evidence>
<feature type="transmembrane region" description="Helical" evidence="9">
    <location>
        <begin position="203"/>
        <end position="222"/>
    </location>
</feature>
<evidence type="ECO:0000313" key="11">
    <source>
        <dbReference type="EMBL" id="BBK22863.1"/>
    </source>
</evidence>
<feature type="transmembrane region" description="Helical" evidence="9">
    <location>
        <begin position="229"/>
        <end position="258"/>
    </location>
</feature>
<dbReference type="InterPro" id="IPR051088">
    <property type="entry name" value="PTS_Sugar-EIIC/EIIB"/>
</dbReference>
<dbReference type="KEGG" id="aarg:Aargi30884_17660"/>
<keyword evidence="7 8" id="KW-0472">Membrane</keyword>
<dbReference type="GO" id="GO:0008982">
    <property type="term" value="F:protein-N(PI)-phosphohistidine-sugar phosphotransferase activity"/>
    <property type="evidence" value="ECO:0007669"/>
    <property type="project" value="UniProtKB-UniRule"/>
</dbReference>
<evidence type="ECO:0000256" key="4">
    <source>
        <dbReference type="ARBA" id="ARBA00022597"/>
    </source>
</evidence>
<dbReference type="RefSeq" id="WP_115716635.1">
    <property type="nucleotide sequence ID" value="NZ_AP019695.1"/>
</dbReference>
<evidence type="ECO:0000256" key="1">
    <source>
        <dbReference type="ARBA" id="ARBA00004651"/>
    </source>
</evidence>
<dbReference type="PROSITE" id="PS51105">
    <property type="entry name" value="PTS_EIIC_TYPE_3"/>
    <property type="match status" value="1"/>
</dbReference>
<gene>
    <name evidence="11" type="ORF">Aargi30884_17660</name>
</gene>
<sequence>MDGIFNSPVMIKLQEFGQKLGSNKFLSALQGAMMSCMAPIMVGAIFSIICAVGPMVGLFENGDAIYNILYAPYHFTMDLLSLWIVLIMGYQYGKAIGLKSPVMSAVQTTIVFTLIACTWGVNEAGASVIDVTYLGSSGMFIGFLCVFVVCQIEKFCIAHNIRVKMPDVCPPSLVNGFTAILPLAFALIPMYALQIIIQTATGGAFGICSGFMAILAAPLNALTSVPGMFVICGFAGLLWCFGIHGTMILMSVLMPLMMQALSANAAAYAQGGIEALTFYPVSLFGAMALCGGTGNTLPLAIFGLKAKSEQIRAVSKIALVPGWFGINEPMTFGMPIMYNPILCIPYVLAILVVMLCTLIGYQTGWLIPAFVPIMTLMPMGFAQFFGTLRWQNAIWDYLMLIPAGIVWYPFFKVYDNQLYKKEQETKAAENQA</sequence>
<keyword evidence="12" id="KW-1185">Reference proteome</keyword>
<evidence type="ECO:0000256" key="5">
    <source>
        <dbReference type="ARBA" id="ARBA00022692"/>
    </source>
</evidence>
<dbReference type="PIRSF" id="PIRSF006351">
    <property type="entry name" value="PTS_EIIC-Cellobiose"/>
    <property type="match status" value="1"/>
</dbReference>
<evidence type="ECO:0000256" key="7">
    <source>
        <dbReference type="ARBA" id="ARBA00023136"/>
    </source>
</evidence>
<dbReference type="EMBL" id="AP019695">
    <property type="protein sequence ID" value="BBK22863.1"/>
    <property type="molecule type" value="Genomic_DNA"/>
</dbReference>
<keyword evidence="4 8" id="KW-0762">Sugar transport</keyword>
<evidence type="ECO:0000256" key="8">
    <source>
        <dbReference type="PIRNR" id="PIRNR006351"/>
    </source>
</evidence>
<comment type="function">
    <text evidence="8">The phosphoenolpyruvate-dependent sugar phosphotransferase system (PTS), a major carbohydrate active -transport system, catalyzes the phosphorylation of incoming sugar substrates concomitant with their translocation across the cell membrane.</text>
</comment>
<evidence type="ECO:0000313" key="12">
    <source>
        <dbReference type="Proteomes" id="UP000464754"/>
    </source>
</evidence>
<proteinExistence type="predicted"/>
<evidence type="ECO:0000256" key="6">
    <source>
        <dbReference type="ARBA" id="ARBA00022989"/>
    </source>
</evidence>
<feature type="transmembrane region" description="Helical" evidence="9">
    <location>
        <begin position="173"/>
        <end position="197"/>
    </location>
</feature>
<feature type="transmembrane region" description="Helical" evidence="9">
    <location>
        <begin position="367"/>
        <end position="386"/>
    </location>
</feature>
<keyword evidence="3 8" id="KW-1003">Cell membrane</keyword>
<dbReference type="InterPro" id="IPR004796">
    <property type="entry name" value="PTS_IIC_cello"/>
</dbReference>
<comment type="subcellular location">
    <subcellularLocation>
        <location evidence="1">Cell membrane</location>
        <topology evidence="1">Multi-pass membrane protein</topology>
    </subcellularLocation>
</comment>
<dbReference type="Proteomes" id="UP000464754">
    <property type="component" value="Chromosome"/>
</dbReference>
<keyword evidence="5 9" id="KW-0812">Transmembrane</keyword>
<feature type="transmembrane region" description="Helical" evidence="9">
    <location>
        <begin position="133"/>
        <end position="152"/>
    </location>
</feature>
<keyword evidence="2 8" id="KW-0813">Transport</keyword>
<dbReference type="InterPro" id="IPR003352">
    <property type="entry name" value="PTS_EIIC"/>
</dbReference>
<organism evidence="11 12">
    <name type="scientific">Amedibacterium intestinale</name>
    <dbReference type="NCBI Taxonomy" id="2583452"/>
    <lineage>
        <taxon>Bacteria</taxon>
        <taxon>Bacillati</taxon>
        <taxon>Bacillota</taxon>
        <taxon>Erysipelotrichia</taxon>
        <taxon>Erysipelotrichales</taxon>
        <taxon>Erysipelotrichaceae</taxon>
        <taxon>Amedibacterium</taxon>
    </lineage>
</organism>
<dbReference type="GO" id="GO:0005886">
    <property type="term" value="C:plasma membrane"/>
    <property type="evidence" value="ECO:0007669"/>
    <property type="project" value="UniProtKB-SubCell"/>
</dbReference>
<feature type="transmembrane region" description="Helical" evidence="9">
    <location>
        <begin position="278"/>
        <end position="302"/>
    </location>
</feature>
<name>A0A6N4TJ93_9FIRM</name>
<feature type="transmembrane region" description="Helical" evidence="9">
    <location>
        <begin position="36"/>
        <end position="59"/>
    </location>
</feature>
<dbReference type="PANTHER" id="PTHR33989">
    <property type="match status" value="1"/>
</dbReference>
<feature type="domain" description="PTS EIIC type-3" evidence="10">
    <location>
        <begin position="9"/>
        <end position="410"/>
    </location>
</feature>
<dbReference type="InterPro" id="IPR004501">
    <property type="entry name" value="PTS_EIIC_3"/>
</dbReference>
<feature type="transmembrane region" description="Helical" evidence="9">
    <location>
        <begin position="71"/>
        <end position="90"/>
    </location>
</feature>
<dbReference type="PANTHER" id="PTHR33989:SF4">
    <property type="entry name" value="PTS SYSTEM N,N'-DIACETYLCHITOBIOSE-SPECIFIC EIIC COMPONENT"/>
    <property type="match status" value="1"/>
</dbReference>
<reference evidence="12" key="1">
    <citation type="submission" date="2019-05" db="EMBL/GenBank/DDBJ databases">
        <title>Complete genome sequencing of Absiella argi strain JCM 30884.</title>
        <authorList>
            <person name="Sakamoto M."/>
            <person name="Murakami T."/>
            <person name="Mori H."/>
        </authorList>
    </citation>
    <scope>NUCLEOTIDE SEQUENCE [LARGE SCALE GENOMIC DNA]</scope>
    <source>
        <strain evidence="12">JCM 30884</strain>
    </source>
</reference>
<dbReference type="GO" id="GO:0009401">
    <property type="term" value="P:phosphoenolpyruvate-dependent sugar phosphotransferase system"/>
    <property type="evidence" value="ECO:0007669"/>
    <property type="project" value="InterPro"/>
</dbReference>
<protein>
    <recommendedName>
        <fullName evidence="8">Permease IIC component</fullName>
    </recommendedName>
</protein>